<feature type="chain" id="PRO_5044820311" description="Alpha-L-arabinofuranosidase B arabinose-binding domain-containing protein" evidence="1">
    <location>
        <begin position="27"/>
        <end position="295"/>
    </location>
</feature>
<name>A0ABD0BF11_CORUL</name>
<dbReference type="Gene3D" id="2.80.10.50">
    <property type="match status" value="1"/>
</dbReference>
<dbReference type="InterPro" id="IPR007934">
    <property type="entry name" value="AbfB_ABD"/>
</dbReference>
<proteinExistence type="predicted"/>
<dbReference type="InterPro" id="IPR036195">
    <property type="entry name" value="AbfB_ABD_sf"/>
</dbReference>
<feature type="domain" description="Alpha-L-arabinofuranosidase B arabinose-binding" evidence="2">
    <location>
        <begin position="174"/>
        <end position="221"/>
    </location>
</feature>
<evidence type="ECO:0000313" key="4">
    <source>
        <dbReference type="Proteomes" id="UP001205910"/>
    </source>
</evidence>
<evidence type="ECO:0000313" key="3">
    <source>
        <dbReference type="EMBL" id="GJJ42184.1"/>
    </source>
</evidence>
<reference evidence="3 4" key="1">
    <citation type="submission" date="2021-11" db="EMBL/GenBank/DDBJ databases">
        <title>Whole genome sequences of diphtheriae toxin producing Corynebacterium ulcerans isolates from cats in Osaka, Japan.</title>
        <authorList>
            <person name="Umeda K."/>
            <person name="Hirai Y."/>
        </authorList>
    </citation>
    <scope>NUCLEOTIDE SEQUENCE [LARGE SCALE GENOMIC DNA]</scope>
    <source>
        <strain evidence="3 4">12109B-1</strain>
    </source>
</reference>
<organism evidence="3 4">
    <name type="scientific">Corynebacterium ulcerans</name>
    <dbReference type="NCBI Taxonomy" id="65058"/>
    <lineage>
        <taxon>Bacteria</taxon>
        <taxon>Bacillati</taxon>
        <taxon>Actinomycetota</taxon>
        <taxon>Actinomycetes</taxon>
        <taxon>Mycobacteriales</taxon>
        <taxon>Corynebacteriaceae</taxon>
        <taxon>Corynebacterium</taxon>
    </lineage>
</organism>
<keyword evidence="1" id="KW-0732">Signal</keyword>
<dbReference type="Pfam" id="PF05270">
    <property type="entry name" value="AbfB"/>
    <property type="match status" value="1"/>
</dbReference>
<feature type="signal peptide" evidence="1">
    <location>
        <begin position="1"/>
        <end position="26"/>
    </location>
</feature>
<dbReference type="RefSeq" id="WP_014835813.1">
    <property type="nucleotide sequence ID" value="NZ_AP019662.1"/>
</dbReference>
<protein>
    <recommendedName>
        <fullName evidence="2">Alpha-L-arabinofuranosidase B arabinose-binding domain-containing protein</fullName>
    </recommendedName>
</protein>
<dbReference type="SUPFAM" id="SSF110221">
    <property type="entry name" value="AbfB domain"/>
    <property type="match status" value="1"/>
</dbReference>
<dbReference type="EMBL" id="BQFK01000001">
    <property type="protein sequence ID" value="GJJ42184.1"/>
    <property type="molecule type" value="Genomic_DNA"/>
</dbReference>
<dbReference type="AlphaFoldDB" id="A0ABD0BF11"/>
<evidence type="ECO:0000256" key="1">
    <source>
        <dbReference type="SAM" id="SignalP"/>
    </source>
</evidence>
<dbReference type="Proteomes" id="UP001205910">
    <property type="component" value="Unassembled WGS sequence"/>
</dbReference>
<gene>
    <name evidence="3" type="ORF">CULCOIPH005_03730</name>
</gene>
<evidence type="ECO:0000259" key="2">
    <source>
        <dbReference type="Pfam" id="PF05270"/>
    </source>
</evidence>
<comment type="caution">
    <text evidence="3">The sequence shown here is derived from an EMBL/GenBank/DDBJ whole genome shotgun (WGS) entry which is preliminary data.</text>
</comment>
<accession>A0ABD0BF11</accession>
<sequence length="295" mass="31573">MIRKLKRAIFPVVAAMVIWCTPIGTAGAIDSNGIEEQPCAFGAKQVRVDTSYSTGPKCFGFVNSSGARVVSVSDAYGVFNRTEFPAKVTFKLPHGQVYWQEIIPAGGLKTLDVERARSEVVEIQYGEVSGLYRKGDGNLFPGSAVSLRISRPHTLLGDVLRFTDELVVGGIGLDSISLDSPFADRLDASFIVRSGLNDSSCISLEVAGYPGVYLVSEKGSVNKRFAPPPDAATWCVSQNENGQSQLKPKNDASKAMGVTLDGRISLVTPGKRFLGPWADSWIVDPALAVPVGMSD</sequence>